<gene>
    <name evidence="1" type="ORF">Bcoa_0475</name>
</gene>
<sequence length="31" mass="3641">MCKSCIAEWTKLAKLCSFGISVETRRQDWLH</sequence>
<dbReference type="HOGENOM" id="CLU_3395010_0_0_9"/>
<dbReference type="AlphaFoldDB" id="G2TQ50"/>
<evidence type="ECO:0000313" key="1">
    <source>
        <dbReference type="EMBL" id="AEO99698.1"/>
    </source>
</evidence>
<protein>
    <submittedName>
        <fullName evidence="1">Uncharacterized protein</fullName>
    </submittedName>
</protein>
<dbReference type="EMBL" id="CP003056">
    <property type="protein sequence ID" value="AEO99698.1"/>
    <property type="molecule type" value="Genomic_DNA"/>
</dbReference>
<evidence type="ECO:0000313" key="2">
    <source>
        <dbReference type="Proteomes" id="UP000009283"/>
    </source>
</evidence>
<accession>G2TQ50</accession>
<name>G2TQ50_HEYCO</name>
<organism evidence="1 2">
    <name type="scientific">Heyndrickxia coagulans 36D1</name>
    <dbReference type="NCBI Taxonomy" id="345219"/>
    <lineage>
        <taxon>Bacteria</taxon>
        <taxon>Bacillati</taxon>
        <taxon>Bacillota</taxon>
        <taxon>Bacilli</taxon>
        <taxon>Bacillales</taxon>
        <taxon>Bacillaceae</taxon>
        <taxon>Heyndrickxia</taxon>
    </lineage>
</organism>
<reference evidence="1 2" key="1">
    <citation type="journal article" date="2011" name="Stand. Genomic Sci.">
        <title>Complete Genome Sequence of a thermotolerant sporogenic lactic acid bacterium, Bacillus coagulans strain 36D1.</title>
        <authorList>
            <person name="Rhee M.S."/>
            <person name="Moritz B.E."/>
            <person name="Xie G."/>
            <person name="Glavina Del Rio T."/>
            <person name="Dalin E."/>
            <person name="Tice H."/>
            <person name="Bruce D."/>
            <person name="Goodwin L."/>
            <person name="Chertkov O."/>
            <person name="Brettin T."/>
            <person name="Han C."/>
            <person name="Detter C."/>
            <person name="Pitluck S."/>
            <person name="Land M.L."/>
            <person name="Patel M."/>
            <person name="Ou M."/>
            <person name="Harbrucker R."/>
            <person name="Ingram L.O."/>
            <person name="Shanmugam K.T."/>
        </authorList>
    </citation>
    <scope>NUCLEOTIDE SEQUENCE [LARGE SCALE GENOMIC DNA]</scope>
    <source>
        <strain evidence="1 2">36D1</strain>
    </source>
</reference>
<dbReference type="Proteomes" id="UP000009283">
    <property type="component" value="Chromosome"/>
</dbReference>
<proteinExistence type="predicted"/>
<dbReference type="KEGG" id="bag:Bcoa_0475"/>